<proteinExistence type="predicted"/>
<dbReference type="AlphaFoldDB" id="A0A6N2V063"/>
<organism evidence="2">
    <name type="scientific">uncultured Anaerotruncus sp</name>
    <dbReference type="NCBI Taxonomy" id="905011"/>
    <lineage>
        <taxon>Bacteria</taxon>
        <taxon>Bacillati</taxon>
        <taxon>Bacillota</taxon>
        <taxon>Clostridia</taxon>
        <taxon>Eubacteriales</taxon>
        <taxon>Oscillospiraceae</taxon>
        <taxon>Anaerotruncus</taxon>
        <taxon>environmental samples</taxon>
    </lineage>
</organism>
<sequence length="120" mass="13480">MAIESSIIFLPCINLEETTKFYTEVIGLTVAKDLGSTRLIDTGYGYWGFCQYDDGRPLASSICLSHNCADNADVDAYYQRITSHGVETMGAPQLHPVFPVYSFFIHDPNGYLVEFQKIQK</sequence>
<dbReference type="EMBL" id="CACRSL010000005">
    <property type="protein sequence ID" value="VYT24125.1"/>
    <property type="molecule type" value="Genomic_DNA"/>
</dbReference>
<dbReference type="InterPro" id="IPR037523">
    <property type="entry name" value="VOC_core"/>
</dbReference>
<dbReference type="InterPro" id="IPR029068">
    <property type="entry name" value="Glyas_Bleomycin-R_OHBP_Dase"/>
</dbReference>
<protein>
    <submittedName>
        <fullName evidence="2">Glyoxalase-like domain protein</fullName>
    </submittedName>
</protein>
<dbReference type="SUPFAM" id="SSF54593">
    <property type="entry name" value="Glyoxalase/Bleomycin resistance protein/Dihydroxybiphenyl dioxygenase"/>
    <property type="match status" value="1"/>
</dbReference>
<name>A0A6N2V063_9FIRM</name>
<dbReference type="PROSITE" id="PS51819">
    <property type="entry name" value="VOC"/>
    <property type="match status" value="1"/>
</dbReference>
<evidence type="ECO:0000313" key="2">
    <source>
        <dbReference type="EMBL" id="VYT24125.1"/>
    </source>
</evidence>
<dbReference type="Pfam" id="PF00903">
    <property type="entry name" value="Glyoxalase"/>
    <property type="match status" value="1"/>
</dbReference>
<dbReference type="CDD" id="cd06587">
    <property type="entry name" value="VOC"/>
    <property type="match status" value="1"/>
</dbReference>
<reference evidence="2" key="1">
    <citation type="submission" date="2019-11" db="EMBL/GenBank/DDBJ databases">
        <authorList>
            <person name="Feng L."/>
        </authorList>
    </citation>
    <scope>NUCLEOTIDE SEQUENCE</scope>
    <source>
        <strain evidence="2">AundefinedLFYP135</strain>
    </source>
</reference>
<dbReference type="Gene3D" id="3.10.180.10">
    <property type="entry name" value="2,3-Dihydroxybiphenyl 1,2-Dioxygenase, domain 1"/>
    <property type="match status" value="1"/>
</dbReference>
<feature type="domain" description="VOC" evidence="1">
    <location>
        <begin position="2"/>
        <end position="118"/>
    </location>
</feature>
<evidence type="ECO:0000259" key="1">
    <source>
        <dbReference type="PROSITE" id="PS51819"/>
    </source>
</evidence>
<accession>A0A6N2V063</accession>
<dbReference type="InterPro" id="IPR004360">
    <property type="entry name" value="Glyas_Fos-R_dOase_dom"/>
</dbReference>
<gene>
    <name evidence="2" type="ORF">AULFYP135_02222</name>
</gene>